<gene>
    <name evidence="1" type="ORF">CYMTET_30176</name>
</gene>
<keyword evidence="2" id="KW-1185">Reference proteome</keyword>
<dbReference type="AlphaFoldDB" id="A0AAE0FJJ7"/>
<organism evidence="1 2">
    <name type="scientific">Cymbomonas tetramitiformis</name>
    <dbReference type="NCBI Taxonomy" id="36881"/>
    <lineage>
        <taxon>Eukaryota</taxon>
        <taxon>Viridiplantae</taxon>
        <taxon>Chlorophyta</taxon>
        <taxon>Pyramimonadophyceae</taxon>
        <taxon>Pyramimonadales</taxon>
        <taxon>Pyramimonadaceae</taxon>
        <taxon>Cymbomonas</taxon>
    </lineage>
</organism>
<evidence type="ECO:0000313" key="1">
    <source>
        <dbReference type="EMBL" id="KAK3260890.1"/>
    </source>
</evidence>
<reference evidence="1 2" key="1">
    <citation type="journal article" date="2015" name="Genome Biol. Evol.">
        <title>Comparative Genomics of a Bacterivorous Green Alga Reveals Evolutionary Causalities and Consequences of Phago-Mixotrophic Mode of Nutrition.</title>
        <authorList>
            <person name="Burns J.A."/>
            <person name="Paasch A."/>
            <person name="Narechania A."/>
            <person name="Kim E."/>
        </authorList>
    </citation>
    <scope>NUCLEOTIDE SEQUENCE [LARGE SCALE GENOMIC DNA]</scope>
    <source>
        <strain evidence="1 2">PLY_AMNH</strain>
    </source>
</reference>
<protein>
    <submittedName>
        <fullName evidence="1">Uncharacterized protein</fullName>
    </submittedName>
</protein>
<dbReference type="EMBL" id="LGRX02017336">
    <property type="protein sequence ID" value="KAK3260890.1"/>
    <property type="molecule type" value="Genomic_DNA"/>
</dbReference>
<accession>A0AAE0FJJ7</accession>
<proteinExistence type="predicted"/>
<evidence type="ECO:0000313" key="2">
    <source>
        <dbReference type="Proteomes" id="UP001190700"/>
    </source>
</evidence>
<feature type="non-terminal residue" evidence="1">
    <location>
        <position position="1"/>
    </location>
</feature>
<dbReference type="Proteomes" id="UP001190700">
    <property type="component" value="Unassembled WGS sequence"/>
</dbReference>
<name>A0AAE0FJJ7_9CHLO</name>
<sequence length="175" mass="18528">PILKHELLRPAPLSAPPAPESQAVMAAAATCLSQLLRLLSKAPEFHLELASLVQAILSDDCVSDLFAGLEENRAAVPELSILAGRVTNILCAVASASLPSWELVIQSMLEGRILPLVERRLREGSSAGVPSEEGVPSWQMALSLAIEIISAGSKVPPDPVPEAGGESWLWRTARA</sequence>
<comment type="caution">
    <text evidence="1">The sequence shown here is derived from an EMBL/GenBank/DDBJ whole genome shotgun (WGS) entry which is preliminary data.</text>
</comment>